<evidence type="ECO:0000313" key="1">
    <source>
        <dbReference type="EMBL" id="KLU06179.1"/>
    </source>
</evidence>
<keyword evidence="2" id="KW-1185">Reference proteome</keyword>
<dbReference type="AlphaFoldDB" id="A0A0J1EKT9"/>
<reference evidence="1" key="1">
    <citation type="submission" date="2015-05" db="EMBL/GenBank/DDBJ databases">
        <title>Permanent draft genome of Rhodopirellula islandicus K833.</title>
        <authorList>
            <person name="Kizina J."/>
            <person name="Richter M."/>
            <person name="Glockner F.O."/>
            <person name="Harder J."/>
        </authorList>
    </citation>
    <scope>NUCLEOTIDE SEQUENCE [LARGE SCALE GENOMIC DNA]</scope>
    <source>
        <strain evidence="1">K833</strain>
    </source>
</reference>
<gene>
    <name evidence="1" type="ORF">RISK_002030</name>
</gene>
<proteinExistence type="predicted"/>
<dbReference type="Proteomes" id="UP000036367">
    <property type="component" value="Unassembled WGS sequence"/>
</dbReference>
<organism evidence="1 2">
    <name type="scientific">Rhodopirellula islandica</name>
    <dbReference type="NCBI Taxonomy" id="595434"/>
    <lineage>
        <taxon>Bacteria</taxon>
        <taxon>Pseudomonadati</taxon>
        <taxon>Planctomycetota</taxon>
        <taxon>Planctomycetia</taxon>
        <taxon>Pirellulales</taxon>
        <taxon>Pirellulaceae</taxon>
        <taxon>Rhodopirellula</taxon>
    </lineage>
</organism>
<dbReference type="EMBL" id="LECT01000016">
    <property type="protein sequence ID" value="KLU06179.1"/>
    <property type="molecule type" value="Genomic_DNA"/>
</dbReference>
<protein>
    <submittedName>
        <fullName evidence="1">Uncharacterized protein</fullName>
    </submittedName>
</protein>
<comment type="caution">
    <text evidence="1">The sequence shown here is derived from an EMBL/GenBank/DDBJ whole genome shotgun (WGS) entry which is preliminary data.</text>
</comment>
<evidence type="ECO:0000313" key="2">
    <source>
        <dbReference type="Proteomes" id="UP000036367"/>
    </source>
</evidence>
<accession>A0A0J1EKT9</accession>
<name>A0A0J1EKT9_RHOIS</name>
<sequence>MKLAVGRLSTLAKSHAQHSQWATPLVLCGATRTLWPKAE</sequence>